<evidence type="ECO:0000313" key="2">
    <source>
        <dbReference type="Proteomes" id="UP001200470"/>
    </source>
</evidence>
<accession>A0ABS9CJS8</accession>
<dbReference type="RefSeq" id="WP_094389992.1">
    <property type="nucleotide sequence ID" value="NZ_JADYTN010000024.1"/>
</dbReference>
<proteinExistence type="predicted"/>
<dbReference type="EMBL" id="JADYTN010000024">
    <property type="protein sequence ID" value="MCF2564439.1"/>
    <property type="molecule type" value="Genomic_DNA"/>
</dbReference>
<keyword evidence="2" id="KW-1185">Reference proteome</keyword>
<evidence type="ECO:0000313" key="1">
    <source>
        <dbReference type="EMBL" id="MCF2564439.1"/>
    </source>
</evidence>
<dbReference type="Proteomes" id="UP001200470">
    <property type="component" value="Unassembled WGS sequence"/>
</dbReference>
<protein>
    <submittedName>
        <fullName evidence="1">Uncharacterized protein</fullName>
    </submittedName>
</protein>
<organism evidence="1 2">
    <name type="scientific">Xylanibacter brevis</name>
    <dbReference type="NCBI Taxonomy" id="83231"/>
    <lineage>
        <taxon>Bacteria</taxon>
        <taxon>Pseudomonadati</taxon>
        <taxon>Bacteroidota</taxon>
        <taxon>Bacteroidia</taxon>
        <taxon>Bacteroidales</taxon>
        <taxon>Prevotellaceae</taxon>
        <taxon>Xylanibacter</taxon>
    </lineage>
</organism>
<reference evidence="1 2" key="1">
    <citation type="submission" date="2020-12" db="EMBL/GenBank/DDBJ databases">
        <title>Whole genome sequences of gut porcine anaerobes.</title>
        <authorList>
            <person name="Kubasova T."/>
            <person name="Jahodarova E."/>
            <person name="Rychlik I."/>
        </authorList>
    </citation>
    <scope>NUCLEOTIDE SEQUENCE [LARGE SCALE GENOMIC DNA]</scope>
    <source>
        <strain evidence="1 2">An925</strain>
    </source>
</reference>
<comment type="caution">
    <text evidence="1">The sequence shown here is derived from an EMBL/GenBank/DDBJ whole genome shotgun (WGS) entry which is preliminary data.</text>
</comment>
<sequence>MANYKHMEMAEALSNDSRINISRGFLGLKTNLTYAPTSSKINLKVNEYAPDMEGRLTQLLQTDGKTMRSEVEKGKLPTVAVGPFRLEIACSQDYEYLAVQLFRFSNFNYSPMTEMKVYEGDDALAVSALLC</sequence>
<name>A0ABS9CJS8_9BACT</name>
<gene>
    <name evidence="1" type="ORF">I6E12_09980</name>
</gene>